<dbReference type="Proteomes" id="UP001218579">
    <property type="component" value="Unassembled WGS sequence"/>
</dbReference>
<evidence type="ECO:0000256" key="1">
    <source>
        <dbReference type="SAM" id="SignalP"/>
    </source>
</evidence>
<proteinExistence type="predicted"/>
<name>A0ABT5HNJ1_9CAUL</name>
<protein>
    <recommendedName>
        <fullName evidence="4">WD40-like Beta Propeller Repeat</fullName>
    </recommendedName>
</protein>
<gene>
    <name evidence="2" type="ORF">PQU98_16800</name>
</gene>
<comment type="caution">
    <text evidence="2">The sequence shown here is derived from an EMBL/GenBank/DDBJ whole genome shotgun (WGS) entry which is preliminary data.</text>
</comment>
<dbReference type="RefSeq" id="WP_272746124.1">
    <property type="nucleotide sequence ID" value="NZ_JAQQKV010000005.1"/>
</dbReference>
<accession>A0ABT5HNJ1</accession>
<organism evidence="2 3">
    <name type="scientific">Asticcacaulis machinosus</name>
    <dbReference type="NCBI Taxonomy" id="2984211"/>
    <lineage>
        <taxon>Bacteria</taxon>
        <taxon>Pseudomonadati</taxon>
        <taxon>Pseudomonadota</taxon>
        <taxon>Alphaproteobacteria</taxon>
        <taxon>Caulobacterales</taxon>
        <taxon>Caulobacteraceae</taxon>
        <taxon>Asticcacaulis</taxon>
    </lineage>
</organism>
<keyword evidence="3" id="KW-1185">Reference proteome</keyword>
<dbReference type="InterPro" id="IPR011044">
    <property type="entry name" value="Quino_amine_DH_bsu"/>
</dbReference>
<evidence type="ECO:0008006" key="4">
    <source>
        <dbReference type="Google" id="ProtNLM"/>
    </source>
</evidence>
<reference evidence="2 3" key="1">
    <citation type="submission" date="2023-01" db="EMBL/GenBank/DDBJ databases">
        <title>Novel species of the genus Asticcacaulis isolated from rivers.</title>
        <authorList>
            <person name="Lu H."/>
        </authorList>
    </citation>
    <scope>NUCLEOTIDE SEQUENCE [LARGE SCALE GENOMIC DNA]</scope>
    <source>
        <strain evidence="2 3">LKC15W</strain>
    </source>
</reference>
<feature type="signal peptide" evidence="1">
    <location>
        <begin position="1"/>
        <end position="19"/>
    </location>
</feature>
<keyword evidence="1" id="KW-0732">Signal</keyword>
<evidence type="ECO:0000313" key="3">
    <source>
        <dbReference type="Proteomes" id="UP001218579"/>
    </source>
</evidence>
<dbReference type="SUPFAM" id="SSF50969">
    <property type="entry name" value="YVTN repeat-like/Quinoprotein amine dehydrogenase"/>
    <property type="match status" value="1"/>
</dbReference>
<feature type="chain" id="PRO_5046115029" description="WD40-like Beta Propeller Repeat" evidence="1">
    <location>
        <begin position="20"/>
        <end position="293"/>
    </location>
</feature>
<evidence type="ECO:0000313" key="2">
    <source>
        <dbReference type="EMBL" id="MDC7677804.1"/>
    </source>
</evidence>
<dbReference type="EMBL" id="JAQQKV010000005">
    <property type="protein sequence ID" value="MDC7677804.1"/>
    <property type="molecule type" value="Genomic_DNA"/>
</dbReference>
<sequence>MRAISLALIMALTAPMAGAQPAGFPKLEAWEPPVVQTGTAKMVREYQAPEARQGVAVDGKYVYAIVNSIIGKYDKTSGELIARWMSPRHGPIRHINSCYAAKNELWCANSNFPEVPMGSSIEVFDTRTMTHKHSHSLGLLDEGSLTFFEPYGKGFIAGFAHYDDKIGTGYKNSRYGSVFTYDAQWRRTGGWLIPEAVQTRMAPHAASGGGIGPDGLLYLLGHDRTEIYVLAKPRLGPVMIHLATIDIAAEGQAFVWDRSVKGRRLYAISRPNGVIRAFDIPEVHLDHPDAKRF</sequence>